<organism evidence="1 2">
    <name type="scientific">Priestia endophytica DSM 13796</name>
    <dbReference type="NCBI Taxonomy" id="1121089"/>
    <lineage>
        <taxon>Bacteria</taxon>
        <taxon>Bacillati</taxon>
        <taxon>Bacillota</taxon>
        <taxon>Bacilli</taxon>
        <taxon>Bacillales</taxon>
        <taxon>Bacillaceae</taxon>
        <taxon>Priestia</taxon>
    </lineage>
</organism>
<reference evidence="1 2" key="1">
    <citation type="submission" date="2016-10" db="EMBL/GenBank/DDBJ databases">
        <authorList>
            <person name="Varghese N."/>
            <person name="Submissions S."/>
        </authorList>
    </citation>
    <scope>NUCLEOTIDE SEQUENCE [LARGE SCALE GENOMIC DNA]</scope>
    <source>
        <strain evidence="1 2">DSM 13796</strain>
    </source>
</reference>
<gene>
    <name evidence="1" type="ORF">SAMN02745910_03662</name>
</gene>
<dbReference type="Proteomes" id="UP000182762">
    <property type="component" value="Unassembled WGS sequence"/>
</dbReference>
<dbReference type="GeneID" id="97009759"/>
<proteinExistence type="predicted"/>
<dbReference type="InterPro" id="IPR046229">
    <property type="entry name" value="TnpC-like"/>
</dbReference>
<sequence length="71" mass="8214">MTKYNRREQLQAVHRARRADTKQKVEAAIQQLIQSSQSINFNSVSKEAGISKATLYNTPQLRKQVETLRQQ</sequence>
<dbReference type="EMBL" id="FOXX01000010">
    <property type="protein sequence ID" value="SFQ80740.1"/>
    <property type="molecule type" value="Genomic_DNA"/>
</dbReference>
<comment type="caution">
    <text evidence="1">The sequence shown here is derived from an EMBL/GenBank/DDBJ whole genome shotgun (WGS) entry which is preliminary data.</text>
</comment>
<keyword evidence="2" id="KW-1185">Reference proteome</keyword>
<evidence type="ECO:0008006" key="3">
    <source>
        <dbReference type="Google" id="ProtNLM"/>
    </source>
</evidence>
<dbReference type="Pfam" id="PF19776">
    <property type="entry name" value="DUF6262"/>
    <property type="match status" value="1"/>
</dbReference>
<protein>
    <recommendedName>
        <fullName evidence="3">Transposase</fullName>
    </recommendedName>
</protein>
<dbReference type="RefSeq" id="WP_407719652.1">
    <property type="nucleotide sequence ID" value="NZ_FOXX01000010.1"/>
</dbReference>
<evidence type="ECO:0000313" key="2">
    <source>
        <dbReference type="Proteomes" id="UP000182762"/>
    </source>
</evidence>
<name>A0A1I6BIH2_9BACI</name>
<evidence type="ECO:0000313" key="1">
    <source>
        <dbReference type="EMBL" id="SFQ80740.1"/>
    </source>
</evidence>
<accession>A0A1I6BIH2</accession>